<evidence type="ECO:0000313" key="2">
    <source>
        <dbReference type="WBParaSite" id="ACRNAN_scaffold10000.g33085.t1"/>
    </source>
</evidence>
<name>A0A914CEW8_9BILA</name>
<dbReference type="AlphaFoldDB" id="A0A914CEW8"/>
<reference evidence="2" key="1">
    <citation type="submission" date="2022-11" db="UniProtKB">
        <authorList>
            <consortium name="WormBaseParasite"/>
        </authorList>
    </citation>
    <scope>IDENTIFICATION</scope>
</reference>
<keyword evidence="1" id="KW-1185">Reference proteome</keyword>
<dbReference type="WBParaSite" id="ACRNAN_scaffold10000.g33085.t1">
    <property type="protein sequence ID" value="ACRNAN_scaffold10000.g33085.t1"/>
    <property type="gene ID" value="ACRNAN_scaffold10000.g33085"/>
</dbReference>
<proteinExistence type="predicted"/>
<organism evidence="1 2">
    <name type="scientific">Acrobeloides nanus</name>
    <dbReference type="NCBI Taxonomy" id="290746"/>
    <lineage>
        <taxon>Eukaryota</taxon>
        <taxon>Metazoa</taxon>
        <taxon>Ecdysozoa</taxon>
        <taxon>Nematoda</taxon>
        <taxon>Chromadorea</taxon>
        <taxon>Rhabditida</taxon>
        <taxon>Tylenchina</taxon>
        <taxon>Cephalobomorpha</taxon>
        <taxon>Cephaloboidea</taxon>
        <taxon>Cephalobidae</taxon>
        <taxon>Acrobeloides</taxon>
    </lineage>
</organism>
<accession>A0A914CEW8</accession>
<evidence type="ECO:0000313" key="1">
    <source>
        <dbReference type="Proteomes" id="UP000887540"/>
    </source>
</evidence>
<sequence>MENAISCSTNKSIGHPVNLHAIFTALITFQFIMQLTTSLSQ</sequence>
<dbReference type="Proteomes" id="UP000887540">
    <property type="component" value="Unplaced"/>
</dbReference>
<protein>
    <submittedName>
        <fullName evidence="2">Uncharacterized protein</fullName>
    </submittedName>
</protein>